<dbReference type="InterPro" id="IPR027268">
    <property type="entry name" value="Peptidase_M4/M1_CTD_sf"/>
</dbReference>
<evidence type="ECO:0000256" key="8">
    <source>
        <dbReference type="ARBA" id="ARBA00022833"/>
    </source>
</evidence>
<dbReference type="GO" id="GO:0042277">
    <property type="term" value="F:peptide binding"/>
    <property type="evidence" value="ECO:0007669"/>
    <property type="project" value="TreeGrafter"/>
</dbReference>
<evidence type="ECO:0000256" key="5">
    <source>
        <dbReference type="ARBA" id="ARBA00022670"/>
    </source>
</evidence>
<accession>A0A1J1J573</accession>
<dbReference type="Gene3D" id="2.60.40.1730">
    <property type="entry name" value="tricorn interacting facor f3 domain"/>
    <property type="match status" value="1"/>
</dbReference>
<evidence type="ECO:0000259" key="16">
    <source>
        <dbReference type="Pfam" id="PF01433"/>
    </source>
</evidence>
<evidence type="ECO:0000256" key="9">
    <source>
        <dbReference type="ARBA" id="ARBA00023049"/>
    </source>
</evidence>
<dbReference type="PRINTS" id="PR00756">
    <property type="entry name" value="ALADIPTASE"/>
</dbReference>
<keyword evidence="3 14" id="KW-0031">Aminopeptidase</keyword>
<keyword evidence="8 12" id="KW-0862">Zinc</keyword>
<feature type="domain" description="Peptidase M1 membrane alanine aminopeptidase" evidence="16">
    <location>
        <begin position="258"/>
        <end position="466"/>
    </location>
</feature>
<dbReference type="Pfam" id="PF01433">
    <property type="entry name" value="Peptidase_M1"/>
    <property type="match status" value="1"/>
</dbReference>
<dbReference type="GO" id="GO:0008270">
    <property type="term" value="F:zinc ion binding"/>
    <property type="evidence" value="ECO:0007669"/>
    <property type="project" value="UniProtKB-UniRule"/>
</dbReference>
<evidence type="ECO:0000256" key="14">
    <source>
        <dbReference type="RuleBase" id="RU364040"/>
    </source>
</evidence>
<dbReference type="Gene3D" id="2.60.40.1910">
    <property type="match status" value="1"/>
</dbReference>
<feature type="binding site" evidence="12">
    <location>
        <position position="334"/>
    </location>
    <ligand>
        <name>Zn(2+)</name>
        <dbReference type="ChEBI" id="CHEBI:29105"/>
        <note>catalytic</note>
    </ligand>
</feature>
<dbReference type="InterPro" id="IPR001930">
    <property type="entry name" value="Peptidase_M1"/>
</dbReference>
<evidence type="ECO:0000256" key="12">
    <source>
        <dbReference type="PIRSR" id="PIRSR634016-3"/>
    </source>
</evidence>
<comment type="subcellular location">
    <subcellularLocation>
        <location evidence="1">Cell membrane</location>
        <topology evidence="1">Lipid-anchor</topology>
        <topology evidence="1">GPI-anchor</topology>
    </subcellularLocation>
</comment>
<dbReference type="InterPro" id="IPR045357">
    <property type="entry name" value="Aminopeptidase_N-like_N"/>
</dbReference>
<comment type="cofactor">
    <cofactor evidence="12 14">
        <name>Zn(2+)</name>
        <dbReference type="ChEBI" id="CHEBI:29105"/>
    </cofactor>
    <text evidence="12 14">Binds 1 zinc ion per subunit.</text>
</comment>
<dbReference type="PANTHER" id="PTHR11533:SF301">
    <property type="entry name" value="AMINOPEPTIDASE"/>
    <property type="match status" value="1"/>
</dbReference>
<dbReference type="GO" id="GO:0006508">
    <property type="term" value="P:proteolysis"/>
    <property type="evidence" value="ECO:0007669"/>
    <property type="project" value="UniProtKB-KW"/>
</dbReference>
<dbReference type="GO" id="GO:0005886">
    <property type="term" value="C:plasma membrane"/>
    <property type="evidence" value="ECO:0007669"/>
    <property type="project" value="UniProtKB-SubCell"/>
</dbReference>
<name>A0A1J1J573_9DIPT</name>
<dbReference type="FunFam" id="1.10.390.10:FF:000013">
    <property type="entry name" value="Aminopeptidase N"/>
    <property type="match status" value="1"/>
</dbReference>
<evidence type="ECO:0000256" key="11">
    <source>
        <dbReference type="PIRSR" id="PIRSR634016-1"/>
    </source>
</evidence>
<dbReference type="InterPro" id="IPR024571">
    <property type="entry name" value="ERAP1-like_C_dom"/>
</dbReference>
<dbReference type="Gene3D" id="1.10.390.10">
    <property type="entry name" value="Neutral Protease Domain 2"/>
    <property type="match status" value="1"/>
</dbReference>
<dbReference type="Pfam" id="PF11838">
    <property type="entry name" value="ERAP1_C"/>
    <property type="match status" value="1"/>
</dbReference>
<feature type="chain" id="PRO_5013131325" description="Aminopeptidase" evidence="15">
    <location>
        <begin position="25"/>
        <end position="946"/>
    </location>
</feature>
<dbReference type="SUPFAM" id="SSF63737">
    <property type="entry name" value="Leukotriene A4 hydrolase N-terminal domain"/>
    <property type="match status" value="1"/>
</dbReference>
<feature type="domain" description="ERAP1-like C-terminal" evidence="17">
    <location>
        <begin position="572"/>
        <end position="889"/>
    </location>
</feature>
<evidence type="ECO:0000313" key="19">
    <source>
        <dbReference type="EMBL" id="CRL07552.1"/>
    </source>
</evidence>
<dbReference type="SUPFAM" id="SSF55486">
    <property type="entry name" value="Metalloproteases ('zincins'), catalytic domain"/>
    <property type="match status" value="1"/>
</dbReference>
<dbReference type="InterPro" id="IPR042097">
    <property type="entry name" value="Aminopeptidase_N-like_N_sf"/>
</dbReference>
<evidence type="ECO:0000256" key="15">
    <source>
        <dbReference type="SAM" id="SignalP"/>
    </source>
</evidence>
<evidence type="ECO:0000256" key="2">
    <source>
        <dbReference type="ARBA" id="ARBA00010136"/>
    </source>
</evidence>
<dbReference type="GO" id="GO:0070006">
    <property type="term" value="F:metalloaminopeptidase activity"/>
    <property type="evidence" value="ECO:0007669"/>
    <property type="project" value="TreeGrafter"/>
</dbReference>
<dbReference type="InterPro" id="IPR034016">
    <property type="entry name" value="M1_APN-typ"/>
</dbReference>
<organism evidence="19 20">
    <name type="scientific">Clunio marinus</name>
    <dbReference type="NCBI Taxonomy" id="568069"/>
    <lineage>
        <taxon>Eukaryota</taxon>
        <taxon>Metazoa</taxon>
        <taxon>Ecdysozoa</taxon>
        <taxon>Arthropoda</taxon>
        <taxon>Hexapoda</taxon>
        <taxon>Insecta</taxon>
        <taxon>Pterygota</taxon>
        <taxon>Neoptera</taxon>
        <taxon>Endopterygota</taxon>
        <taxon>Diptera</taxon>
        <taxon>Nematocera</taxon>
        <taxon>Chironomoidea</taxon>
        <taxon>Chironomidae</taxon>
        <taxon>Clunio</taxon>
    </lineage>
</organism>
<dbReference type="STRING" id="568069.A0A1J1J573"/>
<dbReference type="GO" id="GO:0098552">
    <property type="term" value="C:side of membrane"/>
    <property type="evidence" value="ECO:0007669"/>
    <property type="project" value="UniProtKB-KW"/>
</dbReference>
<feature type="binding site" evidence="12">
    <location>
        <position position="330"/>
    </location>
    <ligand>
        <name>Zn(2+)</name>
        <dbReference type="ChEBI" id="CHEBI:29105"/>
        <note>catalytic</note>
    </ligand>
</feature>
<dbReference type="CDD" id="cd09601">
    <property type="entry name" value="M1_APN-Q_like"/>
    <property type="match status" value="1"/>
</dbReference>
<dbReference type="Proteomes" id="UP000183832">
    <property type="component" value="Unassembled WGS sequence"/>
</dbReference>
<dbReference type="PANTHER" id="PTHR11533">
    <property type="entry name" value="PROTEASE M1 ZINC METALLOPROTEASE"/>
    <property type="match status" value="1"/>
</dbReference>
<evidence type="ECO:0000259" key="18">
    <source>
        <dbReference type="Pfam" id="PF17900"/>
    </source>
</evidence>
<dbReference type="Gene3D" id="1.25.50.20">
    <property type="match status" value="1"/>
</dbReference>
<dbReference type="InterPro" id="IPR014782">
    <property type="entry name" value="Peptidase_M1_dom"/>
</dbReference>
<dbReference type="InterPro" id="IPR050344">
    <property type="entry name" value="Peptidase_M1_aminopeptidases"/>
</dbReference>
<evidence type="ECO:0000256" key="4">
    <source>
        <dbReference type="ARBA" id="ARBA00022622"/>
    </source>
</evidence>
<keyword evidence="15" id="KW-0732">Signal</keyword>
<keyword evidence="4" id="KW-0336">GPI-anchor</keyword>
<dbReference type="AlphaFoldDB" id="A0A1J1J573"/>
<feature type="active site" description="Proton acceptor" evidence="11">
    <location>
        <position position="331"/>
    </location>
</feature>
<evidence type="ECO:0000256" key="3">
    <source>
        <dbReference type="ARBA" id="ARBA00022438"/>
    </source>
</evidence>
<evidence type="ECO:0000256" key="6">
    <source>
        <dbReference type="ARBA" id="ARBA00022723"/>
    </source>
</evidence>
<evidence type="ECO:0000259" key="17">
    <source>
        <dbReference type="Pfam" id="PF11838"/>
    </source>
</evidence>
<evidence type="ECO:0000313" key="20">
    <source>
        <dbReference type="Proteomes" id="UP000183832"/>
    </source>
</evidence>
<feature type="domain" description="Aminopeptidase N-like N-terminal" evidence="18">
    <location>
        <begin position="38"/>
        <end position="225"/>
    </location>
</feature>
<dbReference type="EMBL" id="CVRI01000072">
    <property type="protein sequence ID" value="CRL07552.1"/>
    <property type="molecule type" value="Genomic_DNA"/>
</dbReference>
<gene>
    <name evidence="19" type="primary">similar to Aminopeptidase N</name>
    <name evidence="19" type="ORF">CLUMA_CG020517</name>
</gene>
<evidence type="ECO:0000256" key="10">
    <source>
        <dbReference type="ARBA" id="ARBA00023288"/>
    </source>
</evidence>
<dbReference type="GO" id="GO:0005737">
    <property type="term" value="C:cytoplasm"/>
    <property type="evidence" value="ECO:0007669"/>
    <property type="project" value="TreeGrafter"/>
</dbReference>
<reference evidence="19 20" key="1">
    <citation type="submission" date="2015-04" db="EMBL/GenBank/DDBJ databases">
        <authorList>
            <person name="Syromyatnikov M.Y."/>
            <person name="Popov V.N."/>
        </authorList>
    </citation>
    <scope>NUCLEOTIDE SEQUENCE [LARGE SCALE GENOMIC DNA]</scope>
</reference>
<keyword evidence="9 14" id="KW-0482">Metalloprotease</keyword>
<dbReference type="GO" id="GO:0043171">
    <property type="term" value="P:peptide catabolic process"/>
    <property type="evidence" value="ECO:0007669"/>
    <property type="project" value="TreeGrafter"/>
</dbReference>
<sequence>MKMRRSSVLSSVIFLFITIVTVKCECRYEYLLPRNVAPTFYDLHFTIDLDNLTFAGTETIHLYVNKSTSSIKVHALDLVIDDEVQVIQETNVIPVTSTHYADHTQMFTINLAQDLSTHEYYELKLSFRGEIKDELKGIYRSSFYENNVVKYMYTTLSAAAYARKIFPCFDEPSFKAKFRVAITDKNNLVTLANTKIVDVETFEMENGETWKTTNFEVTPVMSTYLLAFAGADYTNTTLFEPKEFSVYSSRTALPTMNYALNVGSDALQKIQDYVGHSYPLEKMDFIAIDDFMFGAMENWGLISFKTSRLSHPDGKLNRRQIHRVVSIISHELVHMFFGNQVTCYNWDYVWLNEGFATYLENIISDKILPNWRIMEYFVVNRMHTVMLEDIQPKTHPMTRQVLTPDEISKIYDFVAYPKAASVIRMIEHIMTPEVFRKSLNLYIQERSFQSATDEQLYEIMEETMRENNECEMTYPPIPDIFRSWAKNAGYPILNVELFYENQTAKLSQELFEPSIGVRTPSYFYILYNYVAASSSDIENGFEKTTAKNWIYLGNEFFHTIQDLMAGRWDGHWVVFNIQQTGYYRVNYDTRNWMALTDELNGVNFTRIHELNRAQLLDDSFNLARSDYLSFEIALNILKYLKHETSLAPLVAGLKSIDFLLSFLDQQDFFEDLHDVLLSIVDEIYVTTNNPPATITTEDEDYHVLTKLHVNMFACKIGAESCVRDTTKKTFLFDFEMYELDVDERPYLYCGMMKDEIAAFQWSQLKLKILQTNGRQQFYRENLEEINEIFEAFTLCDTNLDRIETLLNDVFNYSNTTISYENISNENALQVVENLIRSSSEKRNLMMKFYLENFDAVNEKVAFSETLSIFAQTINTVEHFESFQSLFARAGIQSSPEIYAAIDENIKWISRFSQEISEWVANEKGSAMKTGVSFLSVITFVFVMALQ</sequence>
<keyword evidence="6 12" id="KW-0479">Metal-binding</keyword>
<comment type="similarity">
    <text evidence="2 14">Belongs to the peptidase M1 family.</text>
</comment>
<protein>
    <recommendedName>
        <fullName evidence="14">Aminopeptidase</fullName>
        <ecNumber evidence="14">3.4.11.-</ecNumber>
    </recommendedName>
</protein>
<proteinExistence type="inferred from homology"/>
<feature type="signal peptide" evidence="15">
    <location>
        <begin position="1"/>
        <end position="24"/>
    </location>
</feature>
<keyword evidence="5 14" id="KW-0645">Protease</keyword>
<evidence type="ECO:0000256" key="1">
    <source>
        <dbReference type="ARBA" id="ARBA00004609"/>
    </source>
</evidence>
<dbReference type="GO" id="GO:0005615">
    <property type="term" value="C:extracellular space"/>
    <property type="evidence" value="ECO:0007669"/>
    <property type="project" value="TreeGrafter"/>
</dbReference>
<feature type="site" description="Transition state stabilizer" evidence="13">
    <location>
        <position position="416"/>
    </location>
</feature>
<dbReference type="Pfam" id="PF17900">
    <property type="entry name" value="Peptidase_M1_N"/>
    <property type="match status" value="1"/>
</dbReference>
<evidence type="ECO:0000256" key="13">
    <source>
        <dbReference type="PIRSR" id="PIRSR634016-4"/>
    </source>
</evidence>
<evidence type="ECO:0000256" key="7">
    <source>
        <dbReference type="ARBA" id="ARBA00022801"/>
    </source>
</evidence>
<keyword evidence="20" id="KW-1185">Reference proteome</keyword>
<keyword evidence="4" id="KW-0325">Glycoprotein</keyword>
<feature type="binding site" evidence="12">
    <location>
        <position position="353"/>
    </location>
    <ligand>
        <name>Zn(2+)</name>
        <dbReference type="ChEBI" id="CHEBI:29105"/>
        <note>catalytic</note>
    </ligand>
</feature>
<keyword evidence="10" id="KW-0449">Lipoprotein</keyword>
<dbReference type="EC" id="3.4.11.-" evidence="14"/>
<keyword evidence="7 14" id="KW-0378">Hydrolase</keyword>
<dbReference type="OrthoDB" id="10031169at2759"/>
<keyword evidence="4" id="KW-0472">Membrane</keyword>